<gene>
    <name evidence="1" type="ORF">IAC76_06120</name>
</gene>
<protein>
    <submittedName>
        <fullName evidence="1">Uncharacterized protein</fullName>
    </submittedName>
</protein>
<reference evidence="1" key="2">
    <citation type="journal article" date="2021" name="PeerJ">
        <title>Extensive microbial diversity within the chicken gut microbiome revealed by metagenomics and culture.</title>
        <authorList>
            <person name="Gilroy R."/>
            <person name="Ravi A."/>
            <person name="Getino M."/>
            <person name="Pursley I."/>
            <person name="Horton D.L."/>
            <person name="Alikhan N.F."/>
            <person name="Baker D."/>
            <person name="Gharbi K."/>
            <person name="Hall N."/>
            <person name="Watson M."/>
            <person name="Adriaenssens E.M."/>
            <person name="Foster-Nyarko E."/>
            <person name="Jarju S."/>
            <person name="Secka A."/>
            <person name="Antonio M."/>
            <person name="Oren A."/>
            <person name="Chaudhuri R.R."/>
            <person name="La Ragione R."/>
            <person name="Hildebrand F."/>
            <person name="Pallen M.J."/>
        </authorList>
    </citation>
    <scope>NUCLEOTIDE SEQUENCE</scope>
    <source>
        <strain evidence="1">10192</strain>
    </source>
</reference>
<organism evidence="1 2">
    <name type="scientific">Candidatus Scatousia excrementipullorum</name>
    <dbReference type="NCBI Taxonomy" id="2840936"/>
    <lineage>
        <taxon>Bacteria</taxon>
        <taxon>Candidatus Scatousia</taxon>
    </lineage>
</organism>
<evidence type="ECO:0000313" key="2">
    <source>
        <dbReference type="Proteomes" id="UP000823632"/>
    </source>
</evidence>
<proteinExistence type="predicted"/>
<evidence type="ECO:0000313" key="1">
    <source>
        <dbReference type="EMBL" id="MBO8430947.1"/>
    </source>
</evidence>
<reference evidence="1" key="1">
    <citation type="submission" date="2020-10" db="EMBL/GenBank/DDBJ databases">
        <authorList>
            <person name="Gilroy R."/>
        </authorList>
    </citation>
    <scope>NUCLEOTIDE SEQUENCE</scope>
    <source>
        <strain evidence="1">10192</strain>
    </source>
</reference>
<name>A0A9D9DPH5_9BACT</name>
<dbReference type="AlphaFoldDB" id="A0A9D9DPH5"/>
<accession>A0A9D9DPH5</accession>
<sequence length="333" mass="38551">MALKDFFNKISNSDRIYTAEDIGRMDSEEFIANEPAIDYQLNNLGIPREAELAASDEVYVRSYTRDDGTKVRAYYRSKPNSSTAGNSANQSNVLYGGIKFDNNAAGENFSFLSDIKFDNSLNPLSYLPENVYNFPVKNEMTLKERFIDNAIRPVSSFMTISGANLQNARRDFKYAQNNKNAYIVQSRSEIKNKGLDKLMDNIGIPKNSRGVIYDYNSKQSKQIFKSPEIQEYLRENYSELLSNKQDNTTEIEFKKHNLFDDNYYGLQHCKLYNPHITSDGYFSGAIIDYYDFDYRTPKGFKDVPSKINNWGYSMQEKGFLENQFNIYIIYEKL</sequence>
<comment type="caution">
    <text evidence="1">The sequence shown here is derived from an EMBL/GenBank/DDBJ whole genome shotgun (WGS) entry which is preliminary data.</text>
</comment>
<dbReference type="Proteomes" id="UP000823632">
    <property type="component" value="Unassembled WGS sequence"/>
</dbReference>
<dbReference type="EMBL" id="JADIND010000130">
    <property type="protein sequence ID" value="MBO8430947.1"/>
    <property type="molecule type" value="Genomic_DNA"/>
</dbReference>